<dbReference type="AlphaFoldDB" id="A0A1H9UIH8"/>
<dbReference type="RefSeq" id="WP_022750228.1">
    <property type="nucleotide sequence ID" value="NZ_FOGW01000030.1"/>
</dbReference>
<reference evidence="3" key="1">
    <citation type="submission" date="2016-10" db="EMBL/GenBank/DDBJ databases">
        <authorList>
            <person name="Varghese N."/>
            <person name="Submissions S."/>
        </authorList>
    </citation>
    <scope>NUCLEOTIDE SEQUENCE [LARGE SCALE GENOMIC DNA]</scope>
    <source>
        <strain evidence="3">S1b</strain>
    </source>
</reference>
<gene>
    <name evidence="2" type="ORF">SAMN02910429_02123</name>
</gene>
<sequence length="83" mass="9301">MSQAKVDLHKKERKNRAKVIARRKLQKNIFLLCTAIIGIALLALIIRAGVTHYIDSRPAKSFTVNSESVDNYLSTLSTEDSTK</sequence>
<keyword evidence="3" id="KW-1185">Reference proteome</keyword>
<evidence type="ECO:0000313" key="3">
    <source>
        <dbReference type="Proteomes" id="UP000182471"/>
    </source>
</evidence>
<keyword evidence="1" id="KW-0812">Transmembrane</keyword>
<dbReference type="OrthoDB" id="9939429at2"/>
<keyword evidence="1" id="KW-1133">Transmembrane helix</keyword>
<proteinExistence type="predicted"/>
<dbReference type="EMBL" id="FOGW01000030">
    <property type="protein sequence ID" value="SES09246.1"/>
    <property type="molecule type" value="Genomic_DNA"/>
</dbReference>
<evidence type="ECO:0000256" key="1">
    <source>
        <dbReference type="SAM" id="Phobius"/>
    </source>
</evidence>
<organism evidence="2 3">
    <name type="scientific">Lachnobacterium bovis</name>
    <dbReference type="NCBI Taxonomy" id="140626"/>
    <lineage>
        <taxon>Bacteria</taxon>
        <taxon>Bacillati</taxon>
        <taxon>Bacillota</taxon>
        <taxon>Clostridia</taxon>
        <taxon>Lachnospirales</taxon>
        <taxon>Lachnospiraceae</taxon>
        <taxon>Lachnobacterium</taxon>
    </lineage>
</organism>
<protein>
    <submittedName>
        <fullName evidence="2">Uncharacterized protein</fullName>
    </submittedName>
</protein>
<dbReference type="Proteomes" id="UP000182471">
    <property type="component" value="Unassembled WGS sequence"/>
</dbReference>
<evidence type="ECO:0000313" key="2">
    <source>
        <dbReference type="EMBL" id="SES09246.1"/>
    </source>
</evidence>
<keyword evidence="1" id="KW-0472">Membrane</keyword>
<feature type="transmembrane region" description="Helical" evidence="1">
    <location>
        <begin position="29"/>
        <end position="50"/>
    </location>
</feature>
<accession>A0A1H9UIH8</accession>
<name>A0A1H9UIH8_9FIRM</name>